<dbReference type="InterPro" id="IPR052529">
    <property type="entry name" value="Bact_Transport_Assoc"/>
</dbReference>
<keyword evidence="1" id="KW-0472">Membrane</keyword>
<gene>
    <name evidence="3" type="ORF">H4281_16620</name>
</gene>
<name>A0A7W3ZBE4_9PSEU</name>
<sequence length="385" mass="41548">MRTETVRDPAETRVPKGRLLGVDAVRALAIVGVFIEHFFASGWLHGGPPDAAPGFLTWLNVQTSSRAMSLFVLLFGLSAALMTGGATPCAGHERWRARGRLAVRAAVLFLLSLAIDEYGMSVIEYYSVILLLLLPLTRLRARTLFILSGIAVPAMTFYAFWVFNAHSDWMMSGSETASGLAIFGHPGQWGEFFKGMVLFGGGFQVAYGLPLALAGMAIGRLDLRAHQVRIRLLYTGFVLAAASILGSWIATYPLGGAEAIATTPPPGMPWQVLLAMPPDGSLYATSPLGIVLMIGVAMVLLGGLLIALDQPLGRRALWPLAAAGGLAFTWYAAHFAVLKLVPKPYSFVFLATVVAVMLAASVAWRHWRRRGPLEWLVHRATLLVP</sequence>
<feature type="transmembrane region" description="Helical" evidence="1">
    <location>
        <begin position="315"/>
        <end position="333"/>
    </location>
</feature>
<comment type="caution">
    <text evidence="3">The sequence shown here is derived from an EMBL/GenBank/DDBJ whole genome shotgun (WGS) entry which is preliminary data.</text>
</comment>
<feature type="domain" description="DUF418" evidence="2">
    <location>
        <begin position="289"/>
        <end position="382"/>
    </location>
</feature>
<feature type="transmembrane region" description="Helical" evidence="1">
    <location>
        <begin position="345"/>
        <end position="364"/>
    </location>
</feature>
<dbReference type="Pfam" id="PF04235">
    <property type="entry name" value="DUF418"/>
    <property type="match status" value="1"/>
</dbReference>
<accession>A0A7W3ZBE4</accession>
<feature type="transmembrane region" description="Helical" evidence="1">
    <location>
        <begin position="288"/>
        <end position="308"/>
    </location>
</feature>
<feature type="transmembrane region" description="Helical" evidence="1">
    <location>
        <begin position="67"/>
        <end position="87"/>
    </location>
</feature>
<organism evidence="3 4">
    <name type="scientific">Amycolatopsis dendrobii</name>
    <dbReference type="NCBI Taxonomy" id="2760662"/>
    <lineage>
        <taxon>Bacteria</taxon>
        <taxon>Bacillati</taxon>
        <taxon>Actinomycetota</taxon>
        <taxon>Actinomycetes</taxon>
        <taxon>Pseudonocardiales</taxon>
        <taxon>Pseudonocardiaceae</taxon>
        <taxon>Amycolatopsis</taxon>
    </lineage>
</organism>
<evidence type="ECO:0000313" key="4">
    <source>
        <dbReference type="Proteomes" id="UP000526734"/>
    </source>
</evidence>
<dbReference type="PANTHER" id="PTHR30590:SF2">
    <property type="entry name" value="INNER MEMBRANE PROTEIN"/>
    <property type="match status" value="1"/>
</dbReference>
<dbReference type="EMBL" id="JACGZW010000005">
    <property type="protein sequence ID" value="MBB1154767.1"/>
    <property type="molecule type" value="Genomic_DNA"/>
</dbReference>
<reference evidence="3 4" key="1">
    <citation type="submission" date="2020-08" db="EMBL/GenBank/DDBJ databases">
        <title>Amycolatopsis sp. nov. DR6-1 isolated from Dendrobium heterocarpum.</title>
        <authorList>
            <person name="Tedsree N."/>
            <person name="Kuncharoen N."/>
            <person name="Likhitwitayawuid K."/>
            <person name="Tanasupawat S."/>
        </authorList>
    </citation>
    <scope>NUCLEOTIDE SEQUENCE [LARGE SCALE GENOMIC DNA]</scope>
    <source>
        <strain evidence="3 4">DR6-1</strain>
    </source>
</reference>
<dbReference type="RefSeq" id="WP_182891827.1">
    <property type="nucleotide sequence ID" value="NZ_JACGZW010000005.1"/>
</dbReference>
<keyword evidence="1" id="KW-0812">Transmembrane</keyword>
<feature type="transmembrane region" description="Helical" evidence="1">
    <location>
        <begin position="196"/>
        <end position="218"/>
    </location>
</feature>
<feature type="transmembrane region" description="Helical" evidence="1">
    <location>
        <begin position="20"/>
        <end position="40"/>
    </location>
</feature>
<keyword evidence="1" id="KW-1133">Transmembrane helix</keyword>
<dbReference type="InterPro" id="IPR007349">
    <property type="entry name" value="DUF418"/>
</dbReference>
<dbReference type="PANTHER" id="PTHR30590">
    <property type="entry name" value="INNER MEMBRANE PROTEIN"/>
    <property type="match status" value="1"/>
</dbReference>
<feature type="transmembrane region" description="Helical" evidence="1">
    <location>
        <begin position="121"/>
        <end position="137"/>
    </location>
</feature>
<feature type="transmembrane region" description="Helical" evidence="1">
    <location>
        <begin position="99"/>
        <end position="115"/>
    </location>
</feature>
<dbReference type="AlphaFoldDB" id="A0A7W3ZBE4"/>
<dbReference type="Proteomes" id="UP000526734">
    <property type="component" value="Unassembled WGS sequence"/>
</dbReference>
<protein>
    <submittedName>
        <fullName evidence="3">DUF418 domain-containing protein</fullName>
    </submittedName>
</protein>
<proteinExistence type="predicted"/>
<evidence type="ECO:0000259" key="2">
    <source>
        <dbReference type="Pfam" id="PF04235"/>
    </source>
</evidence>
<evidence type="ECO:0000256" key="1">
    <source>
        <dbReference type="SAM" id="Phobius"/>
    </source>
</evidence>
<feature type="transmembrane region" description="Helical" evidence="1">
    <location>
        <begin position="144"/>
        <end position="163"/>
    </location>
</feature>
<evidence type="ECO:0000313" key="3">
    <source>
        <dbReference type="EMBL" id="MBB1154767.1"/>
    </source>
</evidence>
<keyword evidence="4" id="KW-1185">Reference proteome</keyword>
<feature type="transmembrane region" description="Helical" evidence="1">
    <location>
        <begin position="230"/>
        <end position="250"/>
    </location>
</feature>